<evidence type="ECO:0000313" key="2">
    <source>
        <dbReference type="Proteomes" id="UP001501710"/>
    </source>
</evidence>
<proteinExistence type="predicted"/>
<dbReference type="EMBL" id="BAABAS010000012">
    <property type="protein sequence ID" value="GAA4235369.1"/>
    <property type="molecule type" value="Genomic_DNA"/>
</dbReference>
<keyword evidence="2" id="KW-1185">Reference proteome</keyword>
<evidence type="ECO:0000313" key="1">
    <source>
        <dbReference type="EMBL" id="GAA4235369.1"/>
    </source>
</evidence>
<protein>
    <submittedName>
        <fullName evidence="1">Uncharacterized protein</fullName>
    </submittedName>
</protein>
<reference evidence="2" key="1">
    <citation type="journal article" date="2019" name="Int. J. Syst. Evol. Microbiol.">
        <title>The Global Catalogue of Microorganisms (GCM) 10K type strain sequencing project: providing services to taxonomists for standard genome sequencing and annotation.</title>
        <authorList>
            <consortium name="The Broad Institute Genomics Platform"/>
            <consortium name="The Broad Institute Genome Sequencing Center for Infectious Disease"/>
            <person name="Wu L."/>
            <person name="Ma J."/>
        </authorList>
    </citation>
    <scope>NUCLEOTIDE SEQUENCE [LARGE SCALE GENOMIC DNA]</scope>
    <source>
        <strain evidence="2">JCM 17440</strain>
    </source>
</reference>
<comment type="caution">
    <text evidence="1">The sequence shown here is derived from an EMBL/GenBank/DDBJ whole genome shotgun (WGS) entry which is preliminary data.</text>
</comment>
<organism evidence="1 2">
    <name type="scientific">Actinomadura meridiana</name>
    <dbReference type="NCBI Taxonomy" id="559626"/>
    <lineage>
        <taxon>Bacteria</taxon>
        <taxon>Bacillati</taxon>
        <taxon>Actinomycetota</taxon>
        <taxon>Actinomycetes</taxon>
        <taxon>Streptosporangiales</taxon>
        <taxon>Thermomonosporaceae</taxon>
        <taxon>Actinomadura</taxon>
    </lineage>
</organism>
<sequence length="215" mass="23464">MRGDGDVSDFDDLVSAERRRLNKQAAAHAASENARRHGELPEWQRVVARIQDLLAASARHLRDAAVPPLPVLEAHKPNERLQLAGLLLAGRVVIVGHRWPLGPFTLDADGHAYPTTRTEPLIPKYPLSQNPALNKKLRKARLRTGLAADQQVMWANKNPFILDPSTGVETGRVACFGKGQDGTPLLASSDPTTGQPLEPFLAKAVAQFITHNTHP</sequence>
<gene>
    <name evidence="1" type="ORF">GCM10022254_42510</name>
</gene>
<dbReference type="Proteomes" id="UP001501710">
    <property type="component" value="Unassembled WGS sequence"/>
</dbReference>
<accession>A0ABP8C822</accession>
<name>A0ABP8C822_9ACTN</name>